<keyword evidence="6" id="KW-0233">DNA recombination</keyword>
<evidence type="ECO:0000313" key="11">
    <source>
        <dbReference type="EMBL" id="MFB2876122.1"/>
    </source>
</evidence>
<feature type="domain" description="Cas12f1-like TNB" evidence="9">
    <location>
        <begin position="307"/>
        <end position="373"/>
    </location>
</feature>
<comment type="similarity">
    <text evidence="1">In the C-terminal section; belongs to the transposase 35 family.</text>
</comment>
<accession>A0ABV4X032</accession>
<dbReference type="EMBL" id="JBHFNQ010000040">
    <property type="protein sequence ID" value="MFB2876122.1"/>
    <property type="molecule type" value="Genomic_DNA"/>
</dbReference>
<keyword evidence="4" id="KW-0862">Zinc</keyword>
<dbReference type="InterPro" id="IPR010095">
    <property type="entry name" value="Cas12f1-like_TNB"/>
</dbReference>
<evidence type="ECO:0000256" key="7">
    <source>
        <dbReference type="SAM" id="MobiDB-lite"/>
    </source>
</evidence>
<dbReference type="Pfam" id="PF12323">
    <property type="entry name" value="HTH_OrfB_IS605"/>
    <property type="match status" value="1"/>
</dbReference>
<evidence type="ECO:0000256" key="4">
    <source>
        <dbReference type="ARBA" id="ARBA00022833"/>
    </source>
</evidence>
<comment type="caution">
    <text evidence="11">The sequence shown here is derived from an EMBL/GenBank/DDBJ whole genome shotgun (WGS) entry which is preliminary data.</text>
</comment>
<dbReference type="InterPro" id="IPR001959">
    <property type="entry name" value="Transposase"/>
</dbReference>
<dbReference type="Pfam" id="PF07282">
    <property type="entry name" value="Cas12f1-like_TNB"/>
    <property type="match status" value="1"/>
</dbReference>
<evidence type="ECO:0000256" key="5">
    <source>
        <dbReference type="ARBA" id="ARBA00023125"/>
    </source>
</evidence>
<evidence type="ECO:0000313" key="12">
    <source>
        <dbReference type="Proteomes" id="UP001576774"/>
    </source>
</evidence>
<keyword evidence="11" id="KW-0378">Hydrolase</keyword>
<name>A0ABV4X032_9CYAN</name>
<evidence type="ECO:0000256" key="1">
    <source>
        <dbReference type="ARBA" id="ARBA00008761"/>
    </source>
</evidence>
<dbReference type="GO" id="GO:0004519">
    <property type="term" value="F:endonuclease activity"/>
    <property type="evidence" value="ECO:0007669"/>
    <property type="project" value="UniProtKB-KW"/>
</dbReference>
<dbReference type="Proteomes" id="UP001576774">
    <property type="component" value="Unassembled WGS sequence"/>
</dbReference>
<keyword evidence="2" id="KW-0815">Transposition</keyword>
<evidence type="ECO:0000259" key="9">
    <source>
        <dbReference type="Pfam" id="PF07282"/>
    </source>
</evidence>
<keyword evidence="11" id="KW-0255">Endonuclease</keyword>
<protein>
    <submittedName>
        <fullName evidence="11">RNA-guided endonuclease InsQ/TnpB family protein</fullName>
    </submittedName>
</protein>
<evidence type="ECO:0000256" key="3">
    <source>
        <dbReference type="ARBA" id="ARBA00022723"/>
    </source>
</evidence>
<feature type="compositionally biased region" description="Basic and acidic residues" evidence="7">
    <location>
        <begin position="413"/>
        <end position="424"/>
    </location>
</feature>
<evidence type="ECO:0000259" key="10">
    <source>
        <dbReference type="Pfam" id="PF12323"/>
    </source>
</evidence>
<evidence type="ECO:0000256" key="6">
    <source>
        <dbReference type="ARBA" id="ARBA00023172"/>
    </source>
</evidence>
<gene>
    <name evidence="11" type="ORF">ACE1CC_04440</name>
</gene>
<evidence type="ECO:0000259" key="8">
    <source>
        <dbReference type="Pfam" id="PF01385"/>
    </source>
</evidence>
<sequence>MLTLTYEYKAKPTGEQIALIEHTLDVCRQVWNFALRERKDWLNSRKSPINACSIVSEYIIPADAPYPNYYTQAKSLTEAKEQYLELKTVNAQVLQQVLRKLETAFVDMRRKGMGFPRFKNRYRMRSYVYPQLGKSEVFRGNQIKLPQLGWVEYIKSRDIPNGFKVKQVRVVRKASGYFLMMTLECDVNVPDPIPSGNPRGIDLGLDKFAATSDGELIERPRFLQTLHRKLKLLQRRLKKKQKGSNNRHKLNRKIARLHQRISDTRSYWHFKLAHKLCDDAGMIFVEDIDGRVWARGMFCKHTLDAGFGQFVSILQWVCWKRGVYFTKVNKDYTSQVCPQCDAHTGKKELGDRKHSCPECGYTTHRDVAAAQVIRNRGVDALGRSVEQIACGDGLAGTGDSLVKSQRSRKKVGERRLIPKSEHPLRIPSIFNQESTSNS</sequence>
<dbReference type="Pfam" id="PF01385">
    <property type="entry name" value="OrfB_IS605"/>
    <property type="match status" value="1"/>
</dbReference>
<dbReference type="InterPro" id="IPR021027">
    <property type="entry name" value="Transposase_put_HTH"/>
</dbReference>
<feature type="domain" description="Probable transposase IS891/IS1136/IS1341" evidence="8">
    <location>
        <begin position="195"/>
        <end position="289"/>
    </location>
</feature>
<proteinExistence type="inferred from homology"/>
<evidence type="ECO:0000256" key="2">
    <source>
        <dbReference type="ARBA" id="ARBA00022578"/>
    </source>
</evidence>
<keyword evidence="5" id="KW-0238">DNA-binding</keyword>
<feature type="compositionally biased region" description="Polar residues" evidence="7">
    <location>
        <begin position="429"/>
        <end position="438"/>
    </location>
</feature>
<keyword evidence="11" id="KW-0540">Nuclease</keyword>
<keyword evidence="3" id="KW-0479">Metal-binding</keyword>
<organism evidence="11 12">
    <name type="scientific">Floridaenema aerugineum BLCC-F46</name>
    <dbReference type="NCBI Taxonomy" id="3153654"/>
    <lineage>
        <taxon>Bacteria</taxon>
        <taxon>Bacillati</taxon>
        <taxon>Cyanobacteriota</taxon>
        <taxon>Cyanophyceae</taxon>
        <taxon>Oscillatoriophycideae</taxon>
        <taxon>Aerosakkonematales</taxon>
        <taxon>Aerosakkonemataceae</taxon>
        <taxon>Floridanema</taxon>
        <taxon>Floridanema aerugineum</taxon>
    </lineage>
</organism>
<keyword evidence="12" id="KW-1185">Reference proteome</keyword>
<dbReference type="RefSeq" id="WP_413269263.1">
    <property type="nucleotide sequence ID" value="NZ_JBHFNQ010000040.1"/>
</dbReference>
<feature type="domain" description="Transposase putative helix-turn-helix" evidence="10">
    <location>
        <begin position="1"/>
        <end position="46"/>
    </location>
</feature>
<reference evidence="11 12" key="1">
    <citation type="submission" date="2024-09" db="EMBL/GenBank/DDBJ databases">
        <title>Floridaenema gen nov. (Aerosakkonemataceae, Aerosakkonematales ord. nov., Cyanobacteria) from benthic tropical and subtropical fresh waters, with the description of four new species.</title>
        <authorList>
            <person name="Moretto J.A."/>
            <person name="Berthold D.E."/>
            <person name="Lefler F.W."/>
            <person name="Huang I.-S."/>
            <person name="Laughinghouse H. IV."/>
        </authorList>
    </citation>
    <scope>NUCLEOTIDE SEQUENCE [LARGE SCALE GENOMIC DNA]</scope>
    <source>
        <strain evidence="11 12">BLCC-F46</strain>
    </source>
</reference>
<feature type="region of interest" description="Disordered" evidence="7">
    <location>
        <begin position="405"/>
        <end position="438"/>
    </location>
</feature>
<dbReference type="NCBIfam" id="NF040570">
    <property type="entry name" value="guided_TnpB"/>
    <property type="match status" value="1"/>
</dbReference>